<evidence type="ECO:0000313" key="2">
    <source>
        <dbReference type="EMBL" id="GAT15951.1"/>
    </source>
</evidence>
<protein>
    <submittedName>
        <fullName evidence="2">Transmembrane protein</fullName>
    </submittedName>
</protein>
<accession>A0A117IMX4</accession>
<keyword evidence="2" id="KW-0472">Membrane</keyword>
<feature type="signal peptide" evidence="1">
    <location>
        <begin position="1"/>
        <end position="25"/>
    </location>
</feature>
<reference evidence="2 3" key="1">
    <citation type="journal article" date="2016" name="Genome Announc.">
        <title>Draft Genome Sequences of Five Rapidly Growing Mycobacterium Species, M. thermoresistibile, M. fortuitum subsp. acetamidolyticum, M. canariasense, M. brisbanense, and M. novocastrense.</title>
        <authorList>
            <person name="Katahira K."/>
            <person name="Ogura Y."/>
            <person name="Gotoh Y."/>
            <person name="Hayashi T."/>
        </authorList>
    </citation>
    <scope>NUCLEOTIDE SEQUENCE [LARGE SCALE GENOMIC DNA]</scope>
    <source>
        <strain evidence="2 3">JCM6362</strain>
    </source>
</reference>
<keyword evidence="1" id="KW-0732">Signal</keyword>
<sequence>MGRNRLRGSVAAAIGLALTIGPAVGAGAGIPAAHADPNRICNPLARECADTSVIGSHVPGDTHITGVGIRRTVDCNNRTLLVNGTGNHITAMGTCWAVAVQGSSNVIVADTVINDITVYGWDQTVLFTHGDPVLLDRGRELGMTNRLHRVSA</sequence>
<reference evidence="3" key="2">
    <citation type="submission" date="2016-02" db="EMBL/GenBank/DDBJ databases">
        <title>Draft genome sequence of five rapidly growing Mycobacterium species.</title>
        <authorList>
            <person name="Katahira K."/>
            <person name="Gotou Y."/>
            <person name="Iida K."/>
            <person name="Ogura Y."/>
            <person name="Hayashi T."/>
        </authorList>
    </citation>
    <scope>NUCLEOTIDE SEQUENCE [LARGE SCALE GENOMIC DNA]</scope>
    <source>
        <strain evidence="3">JCM6362</strain>
    </source>
</reference>
<dbReference type="RefSeq" id="WP_003926025.1">
    <property type="nucleotide sequence ID" value="NZ_BCTB01000027.1"/>
</dbReference>
<dbReference type="STRING" id="1797.RMCT_2920"/>
<gene>
    <name evidence="2" type="ORF">RMCT_2920</name>
</gene>
<evidence type="ECO:0000256" key="1">
    <source>
        <dbReference type="SAM" id="SignalP"/>
    </source>
</evidence>
<dbReference type="EMBL" id="BCTB01000027">
    <property type="protein sequence ID" value="GAT15951.1"/>
    <property type="molecule type" value="Genomic_DNA"/>
</dbReference>
<dbReference type="AlphaFoldDB" id="A0A117IMX4"/>
<keyword evidence="2" id="KW-0812">Transmembrane</keyword>
<dbReference type="Proteomes" id="UP000069654">
    <property type="component" value="Unassembled WGS sequence"/>
</dbReference>
<feature type="chain" id="PRO_5039099558" evidence="1">
    <location>
        <begin position="26"/>
        <end position="152"/>
    </location>
</feature>
<dbReference type="InterPro" id="IPR021417">
    <property type="entry name" value="DUF3060"/>
</dbReference>
<dbReference type="Pfam" id="PF11259">
    <property type="entry name" value="DUF3060"/>
    <property type="match status" value="1"/>
</dbReference>
<dbReference type="OrthoDB" id="4762072at2"/>
<name>A0A117IMX4_MYCTH</name>
<organism evidence="2 3">
    <name type="scientific">Mycolicibacterium thermoresistibile</name>
    <name type="common">Mycobacterium thermoresistibile</name>
    <dbReference type="NCBI Taxonomy" id="1797"/>
    <lineage>
        <taxon>Bacteria</taxon>
        <taxon>Bacillati</taxon>
        <taxon>Actinomycetota</taxon>
        <taxon>Actinomycetes</taxon>
        <taxon>Mycobacteriales</taxon>
        <taxon>Mycobacteriaceae</taxon>
        <taxon>Mycolicibacterium</taxon>
    </lineage>
</organism>
<comment type="caution">
    <text evidence="2">The sequence shown here is derived from an EMBL/GenBank/DDBJ whole genome shotgun (WGS) entry which is preliminary data.</text>
</comment>
<proteinExistence type="predicted"/>
<evidence type="ECO:0000313" key="3">
    <source>
        <dbReference type="Proteomes" id="UP000069654"/>
    </source>
</evidence>